<keyword evidence="3 6" id="KW-0694">RNA-binding</keyword>
<dbReference type="PANTHER" id="PTHR21349">
    <property type="entry name" value="50S RIBOSOMAL PROTEIN L21"/>
    <property type="match status" value="1"/>
</dbReference>
<dbReference type="PANTHER" id="PTHR21349:SF0">
    <property type="entry name" value="LARGE RIBOSOMAL SUBUNIT PROTEIN BL21M"/>
    <property type="match status" value="1"/>
</dbReference>
<comment type="similarity">
    <text evidence="1 6 7">Belongs to the bacterial ribosomal protein bL21 family.</text>
</comment>
<accession>A0ABQ1K4U1</accession>
<evidence type="ECO:0000256" key="3">
    <source>
        <dbReference type="ARBA" id="ARBA00022884"/>
    </source>
</evidence>
<proteinExistence type="inferred from homology"/>
<name>A0ABQ1K4U1_9FLAO</name>
<dbReference type="InterPro" id="IPR028909">
    <property type="entry name" value="bL21-like"/>
</dbReference>
<evidence type="ECO:0000313" key="8">
    <source>
        <dbReference type="EMBL" id="GGB85475.1"/>
    </source>
</evidence>
<evidence type="ECO:0000256" key="5">
    <source>
        <dbReference type="ARBA" id="ARBA00023274"/>
    </source>
</evidence>
<keyword evidence="5 6" id="KW-0687">Ribonucleoprotein</keyword>
<dbReference type="EMBL" id="BMJE01000008">
    <property type="protein sequence ID" value="GGB85475.1"/>
    <property type="molecule type" value="Genomic_DNA"/>
</dbReference>
<dbReference type="HAMAP" id="MF_01363">
    <property type="entry name" value="Ribosomal_bL21"/>
    <property type="match status" value="1"/>
</dbReference>
<evidence type="ECO:0000256" key="2">
    <source>
        <dbReference type="ARBA" id="ARBA00022730"/>
    </source>
</evidence>
<comment type="subunit">
    <text evidence="6">Part of the 50S ribosomal subunit. Contacts protein L20.</text>
</comment>
<dbReference type="SUPFAM" id="SSF141091">
    <property type="entry name" value="L21p-like"/>
    <property type="match status" value="1"/>
</dbReference>
<dbReference type="PROSITE" id="PS01169">
    <property type="entry name" value="RIBOSOMAL_L21"/>
    <property type="match status" value="1"/>
</dbReference>
<sequence length="119" mass="12936">MYAIVEIAGQQFKVSKDQTVYVHRLEGNEGDAVSFDKVLLLDDNGNITLGAPAISGASVEAKVLKHLKGDKVIVFKKKRRKGYRVKNGHRQALTQISITGINGAAKKKTTKKAEAESAE</sequence>
<keyword evidence="9" id="KW-1185">Reference proteome</keyword>
<evidence type="ECO:0000313" key="9">
    <source>
        <dbReference type="Proteomes" id="UP000615760"/>
    </source>
</evidence>
<evidence type="ECO:0000256" key="4">
    <source>
        <dbReference type="ARBA" id="ARBA00022980"/>
    </source>
</evidence>
<keyword evidence="4 6" id="KW-0689">Ribosomal protein</keyword>
<dbReference type="Pfam" id="PF00829">
    <property type="entry name" value="Ribosomal_L21p"/>
    <property type="match status" value="1"/>
</dbReference>
<gene>
    <name evidence="6" type="primary">rplU</name>
    <name evidence="8" type="ORF">GCM10007424_26910</name>
</gene>
<dbReference type="RefSeq" id="WP_188621835.1">
    <property type="nucleotide sequence ID" value="NZ_BMJE01000008.1"/>
</dbReference>
<dbReference type="InterPro" id="IPR018258">
    <property type="entry name" value="Ribosomal_bL21_CS"/>
</dbReference>
<organism evidence="8 9">
    <name type="scientific">Flavobacterium suaedae</name>
    <dbReference type="NCBI Taxonomy" id="1767027"/>
    <lineage>
        <taxon>Bacteria</taxon>
        <taxon>Pseudomonadati</taxon>
        <taxon>Bacteroidota</taxon>
        <taxon>Flavobacteriia</taxon>
        <taxon>Flavobacteriales</taxon>
        <taxon>Flavobacteriaceae</taxon>
        <taxon>Flavobacterium</taxon>
    </lineage>
</organism>
<evidence type="ECO:0000256" key="6">
    <source>
        <dbReference type="HAMAP-Rule" id="MF_01363"/>
    </source>
</evidence>
<evidence type="ECO:0000256" key="1">
    <source>
        <dbReference type="ARBA" id="ARBA00008563"/>
    </source>
</evidence>
<keyword evidence="2 6" id="KW-0699">rRNA-binding</keyword>
<dbReference type="NCBIfam" id="TIGR00061">
    <property type="entry name" value="L21"/>
    <property type="match status" value="1"/>
</dbReference>
<protein>
    <recommendedName>
        <fullName evidence="6">Large ribosomal subunit protein bL21</fullName>
    </recommendedName>
</protein>
<comment type="caution">
    <text evidence="8">The sequence shown here is derived from an EMBL/GenBank/DDBJ whole genome shotgun (WGS) entry which is preliminary data.</text>
</comment>
<comment type="function">
    <text evidence="6 7">This protein binds to 23S rRNA in the presence of protein L20.</text>
</comment>
<dbReference type="InterPro" id="IPR036164">
    <property type="entry name" value="bL21-like_sf"/>
</dbReference>
<dbReference type="InterPro" id="IPR001787">
    <property type="entry name" value="Ribosomal_bL21"/>
</dbReference>
<evidence type="ECO:0000256" key="7">
    <source>
        <dbReference type="RuleBase" id="RU000562"/>
    </source>
</evidence>
<dbReference type="Proteomes" id="UP000615760">
    <property type="component" value="Unassembled WGS sequence"/>
</dbReference>
<reference evidence="9" key="1">
    <citation type="journal article" date="2019" name="Int. J. Syst. Evol. Microbiol.">
        <title>The Global Catalogue of Microorganisms (GCM) 10K type strain sequencing project: providing services to taxonomists for standard genome sequencing and annotation.</title>
        <authorList>
            <consortium name="The Broad Institute Genomics Platform"/>
            <consortium name="The Broad Institute Genome Sequencing Center for Infectious Disease"/>
            <person name="Wu L."/>
            <person name="Ma J."/>
        </authorList>
    </citation>
    <scope>NUCLEOTIDE SEQUENCE [LARGE SCALE GENOMIC DNA]</scope>
    <source>
        <strain evidence="9">CGMCC 1.15461</strain>
    </source>
</reference>